<sequence length="190" mass="21481">MATKNQRTYSRDKVVSELTSFYECLVELYLPSSALKYPPQGGWPDITPEYLAFMEKNDTIVDIIRHIPFIRQDEDSKPYQIYEKTSAVDYNGGTFHGIASLDKPYPDVADPLEEMTTLPSHVVTLAKTSGGRDGYYIFLDTERGTITYCDFQDGPEHTDLSQVGVKPGFHERVFKSSIEADALTTWFGSQ</sequence>
<dbReference type="EMBL" id="JASNWA010000003">
    <property type="protein sequence ID" value="KAK3178709.1"/>
    <property type="molecule type" value="Genomic_DNA"/>
</dbReference>
<protein>
    <submittedName>
        <fullName evidence="1">Uncharacterized protein</fullName>
    </submittedName>
</protein>
<dbReference type="AlphaFoldDB" id="A0AAD9ZGE4"/>
<evidence type="ECO:0000313" key="2">
    <source>
        <dbReference type="Proteomes" id="UP001276659"/>
    </source>
</evidence>
<dbReference type="Proteomes" id="UP001276659">
    <property type="component" value="Unassembled WGS sequence"/>
</dbReference>
<proteinExistence type="predicted"/>
<accession>A0AAD9ZGE4</accession>
<evidence type="ECO:0000313" key="1">
    <source>
        <dbReference type="EMBL" id="KAK3178709.1"/>
    </source>
</evidence>
<gene>
    <name evidence="1" type="ORF">OEA41_000846</name>
</gene>
<comment type="caution">
    <text evidence="1">The sequence shown here is derived from an EMBL/GenBank/DDBJ whole genome shotgun (WGS) entry which is preliminary data.</text>
</comment>
<reference evidence="1" key="1">
    <citation type="submission" date="2022-11" db="EMBL/GenBank/DDBJ databases">
        <title>Chromosomal genome sequence assembly and mating type (MAT) locus characterization of the leprose asexual lichenized fungus Lepraria neglecta (Nyl.) Erichsen.</title>
        <authorList>
            <person name="Allen J.L."/>
            <person name="Pfeffer B."/>
        </authorList>
    </citation>
    <scope>NUCLEOTIDE SEQUENCE</scope>
    <source>
        <strain evidence="1">Allen 5258</strain>
    </source>
</reference>
<name>A0AAD9ZGE4_9LECA</name>
<organism evidence="1 2">
    <name type="scientific">Lepraria neglecta</name>
    <dbReference type="NCBI Taxonomy" id="209136"/>
    <lineage>
        <taxon>Eukaryota</taxon>
        <taxon>Fungi</taxon>
        <taxon>Dikarya</taxon>
        <taxon>Ascomycota</taxon>
        <taxon>Pezizomycotina</taxon>
        <taxon>Lecanoromycetes</taxon>
        <taxon>OSLEUM clade</taxon>
        <taxon>Lecanoromycetidae</taxon>
        <taxon>Lecanorales</taxon>
        <taxon>Lecanorineae</taxon>
        <taxon>Stereocaulaceae</taxon>
        <taxon>Lepraria</taxon>
    </lineage>
</organism>
<keyword evidence="2" id="KW-1185">Reference proteome</keyword>